<keyword evidence="7" id="KW-0964">Secreted</keyword>
<dbReference type="PANTHER" id="PTHR22953:SF15">
    <property type="entry name" value="PURPLE ACID PHOSPHATASE 13"/>
    <property type="match status" value="1"/>
</dbReference>
<dbReference type="SUPFAM" id="SSF56300">
    <property type="entry name" value="Metallo-dependent phosphatases"/>
    <property type="match status" value="1"/>
</dbReference>
<sequence length="870" mass="97823">MRQRLEARKLLVDKTSIACKVTEQDVKKKEDNLSTEVRSLLVGGTTLSIAKSKLQESNCQLEGESGYAHLKIVTNKLRKRQQFMISQVSFIYPLKIEAGPSQDQELESFPGGSRLGTKPLSQGSVRILGLPFSMAPFTRMSFFTDKKEVQKSATALGYVAHAVSLIAPYLRVPIRYPLRLGGSKTYIRDYAPYIEPSPSDMSPITTLSQNSNFVEFPLFLDGQDTTRAAYAVFLLNKNIEQLLNFVGENSLGPRQRSRSPETPHQKITLKVKNQQGAEDLYKIGAHAHLKKLMSAYCMKRNLEYGSVRFVYNGREIKARQTPAQLKMEEEDEICSVMELGGGVYYLLRCNTHLCKNLKMVVKCTMSMSFFVIFASTVTVIVHGFPSTLDCPLNPVTAPLDPNLNPIAFDLPESDPSFVKPNPEFLPQQISVSLSYSFDSVWISWVTGEYQIGEEDSAPLDPNCVQSVVQYREFDVRSTINKNATGHSIVYTQQYPSEYPSENGLKNYTSGIIHHVQLTGLKPNTLYRYRCGDLSLSAMSKEYYFRTMPKSTSENYPHRIVVAGDLGLTYNTSIVLTKILSNHPDLVVLIGGFSYADTYLANNTKLDCSSCHCDQNGTSSDCGSCYLSRETYQPRWDYWGRFMEPLTANVPTMMVAGEHEIESQTDNNLTFAAYSSRFAFPSNESGSFSPLYYSFNAGGAHFIVLNSYTPYDNSSDQYIWLESDLSIINRSETPWVVATWSLPWYSTFQGHYKEAESMRINLEDLLYSYRVDIIFNSQVDAYERSNRVYNYTLDQCGPVYITTGAGGAGKLETQHVDDPGNCPDPSQNYSCRSSGFNFTLEPVNNETCPVKQPEYSAYRESSFGFGMLEVS</sequence>
<dbReference type="EMBL" id="LR999454">
    <property type="protein sequence ID" value="CAE6025875.1"/>
    <property type="molecule type" value="Genomic_DNA"/>
</dbReference>
<comment type="cofactor">
    <cofactor evidence="2">
        <name>Zn(2+)</name>
        <dbReference type="ChEBI" id="CHEBI:29105"/>
    </cofactor>
</comment>
<evidence type="ECO:0000256" key="14">
    <source>
        <dbReference type="RuleBase" id="RU361203"/>
    </source>
</evidence>
<evidence type="ECO:0000256" key="6">
    <source>
        <dbReference type="ARBA" id="ARBA00011738"/>
    </source>
</evidence>
<dbReference type="InterPro" id="IPR015914">
    <property type="entry name" value="PAPs_N"/>
</dbReference>
<dbReference type="GO" id="GO:0005576">
    <property type="term" value="C:extracellular region"/>
    <property type="evidence" value="ECO:0007669"/>
    <property type="project" value="UniProtKB-SubCell"/>
</dbReference>
<dbReference type="SUPFAM" id="SSF54236">
    <property type="entry name" value="Ubiquitin-like"/>
    <property type="match status" value="1"/>
</dbReference>
<protein>
    <recommendedName>
        <fullName evidence="14">Purple acid phosphatase</fullName>
        <ecNumber evidence="14">3.1.3.2</ecNumber>
    </recommendedName>
</protein>
<dbReference type="Gene3D" id="2.60.40.380">
    <property type="entry name" value="Purple acid phosphatase-like, N-terminal"/>
    <property type="match status" value="1"/>
</dbReference>
<dbReference type="Pfam" id="PF00149">
    <property type="entry name" value="Metallophos"/>
    <property type="match status" value="1"/>
</dbReference>
<dbReference type="Proteomes" id="UP000682877">
    <property type="component" value="Chromosome 4"/>
</dbReference>
<evidence type="ECO:0000256" key="10">
    <source>
        <dbReference type="ARBA" id="ARBA00022801"/>
    </source>
</evidence>
<proteinExistence type="inferred from homology"/>
<comment type="similarity">
    <text evidence="5 14">Belongs to the metallophosphoesterase superfamily. Purple acid phosphatase family.</text>
</comment>
<keyword evidence="12" id="KW-0408">Iron</keyword>
<dbReference type="Gene3D" id="3.10.20.90">
    <property type="entry name" value="Phosphatidylinositol 3-kinase Catalytic Subunit, Chain A, domain 1"/>
    <property type="match status" value="1"/>
</dbReference>
<evidence type="ECO:0000256" key="11">
    <source>
        <dbReference type="ARBA" id="ARBA00022833"/>
    </source>
</evidence>
<dbReference type="Pfam" id="PF11976">
    <property type="entry name" value="Rad60-SLD"/>
    <property type="match status" value="1"/>
</dbReference>
<dbReference type="AlphaFoldDB" id="A0A8S2A8J7"/>
<keyword evidence="17" id="KW-1185">Reference proteome</keyword>
<evidence type="ECO:0000256" key="5">
    <source>
        <dbReference type="ARBA" id="ARBA00008723"/>
    </source>
</evidence>
<dbReference type="PANTHER" id="PTHR22953">
    <property type="entry name" value="ACID PHOSPHATASE RELATED"/>
    <property type="match status" value="1"/>
</dbReference>
<dbReference type="InterPro" id="IPR039331">
    <property type="entry name" value="PAPs-like"/>
</dbReference>
<name>A0A8S2A8J7_ARAAE</name>
<dbReference type="InterPro" id="IPR000626">
    <property type="entry name" value="Ubiquitin-like_dom"/>
</dbReference>
<evidence type="ECO:0000256" key="4">
    <source>
        <dbReference type="ARBA" id="ARBA00004613"/>
    </source>
</evidence>
<keyword evidence="10 14" id="KW-0378">Hydrolase</keyword>
<reference evidence="16" key="1">
    <citation type="submission" date="2021-01" db="EMBL/GenBank/DDBJ databases">
        <authorList>
            <person name="Bezrukov I."/>
        </authorList>
    </citation>
    <scope>NUCLEOTIDE SEQUENCE</scope>
</reference>
<evidence type="ECO:0000256" key="12">
    <source>
        <dbReference type="ARBA" id="ARBA00023004"/>
    </source>
</evidence>
<keyword evidence="11" id="KW-0862">Zinc</keyword>
<comment type="subcellular location">
    <subcellularLocation>
        <location evidence="4">Secreted</location>
    </subcellularLocation>
</comment>
<dbReference type="FunFam" id="3.60.21.10:FF:000128">
    <property type="entry name" value="Purple acid phosphatase"/>
    <property type="match status" value="1"/>
</dbReference>
<dbReference type="EC" id="3.1.3.2" evidence="14"/>
<dbReference type="Gene3D" id="3.60.21.10">
    <property type="match status" value="1"/>
</dbReference>
<keyword evidence="13" id="KW-0325">Glycoprotein</keyword>
<evidence type="ECO:0000256" key="2">
    <source>
        <dbReference type="ARBA" id="ARBA00001947"/>
    </source>
</evidence>
<evidence type="ECO:0000256" key="7">
    <source>
        <dbReference type="ARBA" id="ARBA00022525"/>
    </source>
</evidence>
<evidence type="ECO:0000256" key="8">
    <source>
        <dbReference type="ARBA" id="ARBA00022723"/>
    </source>
</evidence>
<comment type="cofactor">
    <cofactor evidence="3">
        <name>Fe cation</name>
        <dbReference type="ChEBI" id="CHEBI:24875"/>
    </cofactor>
</comment>
<organism evidence="16 17">
    <name type="scientific">Arabidopsis arenosa</name>
    <name type="common">Sand rock-cress</name>
    <name type="synonym">Cardaminopsis arenosa</name>
    <dbReference type="NCBI Taxonomy" id="38785"/>
    <lineage>
        <taxon>Eukaryota</taxon>
        <taxon>Viridiplantae</taxon>
        <taxon>Streptophyta</taxon>
        <taxon>Embryophyta</taxon>
        <taxon>Tracheophyta</taxon>
        <taxon>Spermatophyta</taxon>
        <taxon>Magnoliopsida</taxon>
        <taxon>eudicotyledons</taxon>
        <taxon>Gunneridae</taxon>
        <taxon>Pentapetalae</taxon>
        <taxon>rosids</taxon>
        <taxon>malvids</taxon>
        <taxon>Brassicales</taxon>
        <taxon>Brassicaceae</taxon>
        <taxon>Camelineae</taxon>
        <taxon>Arabidopsis</taxon>
    </lineage>
</organism>
<dbReference type="GO" id="GO:0046872">
    <property type="term" value="F:metal ion binding"/>
    <property type="evidence" value="ECO:0007669"/>
    <property type="project" value="UniProtKB-KW"/>
</dbReference>
<feature type="domain" description="Ubiquitin-like" evidence="15">
    <location>
        <begin position="267"/>
        <end position="342"/>
    </location>
</feature>
<dbReference type="InterPro" id="IPR029052">
    <property type="entry name" value="Metallo-depent_PP-like"/>
</dbReference>
<comment type="catalytic activity">
    <reaction evidence="1 14">
        <text>a phosphate monoester + H2O = an alcohol + phosphate</text>
        <dbReference type="Rhea" id="RHEA:15017"/>
        <dbReference type="ChEBI" id="CHEBI:15377"/>
        <dbReference type="ChEBI" id="CHEBI:30879"/>
        <dbReference type="ChEBI" id="CHEBI:43474"/>
        <dbReference type="ChEBI" id="CHEBI:67140"/>
        <dbReference type="EC" id="3.1.3.2"/>
    </reaction>
</comment>
<dbReference type="CDD" id="cd00839">
    <property type="entry name" value="MPP_PAPs"/>
    <property type="match status" value="1"/>
</dbReference>
<accession>A0A8S2A8J7</accession>
<evidence type="ECO:0000256" key="1">
    <source>
        <dbReference type="ARBA" id="ARBA00000032"/>
    </source>
</evidence>
<evidence type="ECO:0000256" key="3">
    <source>
        <dbReference type="ARBA" id="ARBA00001962"/>
    </source>
</evidence>
<dbReference type="PROSITE" id="PS50053">
    <property type="entry name" value="UBIQUITIN_2"/>
    <property type="match status" value="1"/>
</dbReference>
<evidence type="ECO:0000313" key="17">
    <source>
        <dbReference type="Proteomes" id="UP000682877"/>
    </source>
</evidence>
<keyword evidence="9" id="KW-0732">Signal</keyword>
<dbReference type="InterPro" id="IPR041792">
    <property type="entry name" value="MPP_PAP"/>
</dbReference>
<dbReference type="InterPro" id="IPR004843">
    <property type="entry name" value="Calcineurin-like_PHP"/>
</dbReference>
<dbReference type="InterPro" id="IPR029071">
    <property type="entry name" value="Ubiquitin-like_domsf"/>
</dbReference>
<keyword evidence="8" id="KW-0479">Metal-binding</keyword>
<gene>
    <name evidence="16" type="ORF">AARE701A_LOCUS10344</name>
</gene>
<dbReference type="SUPFAM" id="SSF49363">
    <property type="entry name" value="Purple acid phosphatase, N-terminal domain"/>
    <property type="match status" value="1"/>
</dbReference>
<evidence type="ECO:0000259" key="15">
    <source>
        <dbReference type="PROSITE" id="PS50053"/>
    </source>
</evidence>
<comment type="subunit">
    <text evidence="6">Homodimer.</text>
</comment>
<dbReference type="Pfam" id="PF16656">
    <property type="entry name" value="Pur_ac_phosph_N"/>
    <property type="match status" value="1"/>
</dbReference>
<dbReference type="InterPro" id="IPR008963">
    <property type="entry name" value="Purple_acid_Pase-like_N"/>
</dbReference>
<dbReference type="InterPro" id="IPR022617">
    <property type="entry name" value="Rad60/SUMO-like_dom"/>
</dbReference>
<evidence type="ECO:0000256" key="13">
    <source>
        <dbReference type="ARBA" id="ARBA00023180"/>
    </source>
</evidence>
<evidence type="ECO:0000313" key="16">
    <source>
        <dbReference type="EMBL" id="CAE6025875.1"/>
    </source>
</evidence>
<evidence type="ECO:0000256" key="9">
    <source>
        <dbReference type="ARBA" id="ARBA00022729"/>
    </source>
</evidence>
<dbReference type="GO" id="GO:0003993">
    <property type="term" value="F:acid phosphatase activity"/>
    <property type="evidence" value="ECO:0007669"/>
    <property type="project" value="UniProtKB-EC"/>
</dbReference>